<dbReference type="AlphaFoldDB" id="A0A934IFD1"/>
<feature type="domain" description="ABC transporter" evidence="4">
    <location>
        <begin position="248"/>
        <end position="492"/>
    </location>
</feature>
<accession>A0A934IFD1</accession>
<dbReference type="InterPro" id="IPR027417">
    <property type="entry name" value="P-loop_NTPase"/>
</dbReference>
<comment type="similarity">
    <text evidence="1">Belongs to the ABC transporter superfamily.</text>
</comment>
<dbReference type="Proteomes" id="UP000609531">
    <property type="component" value="Unassembled WGS sequence"/>
</dbReference>
<dbReference type="CDD" id="cd03216">
    <property type="entry name" value="ABC_Carb_Monos_I"/>
    <property type="match status" value="1"/>
</dbReference>
<dbReference type="InterPro" id="IPR003593">
    <property type="entry name" value="AAA+_ATPase"/>
</dbReference>
<gene>
    <name evidence="5" type="ORF">JCR33_07315</name>
</gene>
<dbReference type="CDD" id="cd03215">
    <property type="entry name" value="ABC_Carb_Monos_II"/>
    <property type="match status" value="1"/>
</dbReference>
<dbReference type="InterPro" id="IPR050107">
    <property type="entry name" value="ABC_carbohydrate_import_ATPase"/>
</dbReference>
<dbReference type="EMBL" id="JAEKJA010000005">
    <property type="protein sequence ID" value="MBJ3775488.1"/>
    <property type="molecule type" value="Genomic_DNA"/>
</dbReference>
<reference evidence="5" key="1">
    <citation type="submission" date="2020-12" db="EMBL/GenBank/DDBJ databases">
        <title>Bacterial taxonomy.</title>
        <authorList>
            <person name="Pan X."/>
        </authorList>
    </citation>
    <scope>NUCLEOTIDE SEQUENCE</scope>
    <source>
        <strain evidence="5">B2012</strain>
    </source>
</reference>
<evidence type="ECO:0000256" key="1">
    <source>
        <dbReference type="ARBA" id="ARBA00005417"/>
    </source>
</evidence>
<feature type="domain" description="ABC transporter" evidence="4">
    <location>
        <begin position="3"/>
        <end position="231"/>
    </location>
</feature>
<organism evidence="5 6">
    <name type="scientific">Acuticoccus mangrovi</name>
    <dbReference type="NCBI Taxonomy" id="2796142"/>
    <lineage>
        <taxon>Bacteria</taxon>
        <taxon>Pseudomonadati</taxon>
        <taxon>Pseudomonadota</taxon>
        <taxon>Alphaproteobacteria</taxon>
        <taxon>Hyphomicrobiales</taxon>
        <taxon>Amorphaceae</taxon>
        <taxon>Acuticoccus</taxon>
    </lineage>
</organism>
<dbReference type="PANTHER" id="PTHR43790">
    <property type="entry name" value="CARBOHYDRATE TRANSPORT ATP-BINDING PROTEIN MG119-RELATED"/>
    <property type="match status" value="1"/>
</dbReference>
<evidence type="ECO:0000256" key="3">
    <source>
        <dbReference type="ARBA" id="ARBA00022840"/>
    </source>
</evidence>
<evidence type="ECO:0000256" key="2">
    <source>
        <dbReference type="ARBA" id="ARBA00022741"/>
    </source>
</evidence>
<dbReference type="SUPFAM" id="SSF52540">
    <property type="entry name" value="P-loop containing nucleoside triphosphate hydrolases"/>
    <property type="match status" value="2"/>
</dbReference>
<dbReference type="PROSITE" id="PS00211">
    <property type="entry name" value="ABC_TRANSPORTER_1"/>
    <property type="match status" value="1"/>
</dbReference>
<dbReference type="GO" id="GO:0016887">
    <property type="term" value="F:ATP hydrolysis activity"/>
    <property type="evidence" value="ECO:0007669"/>
    <property type="project" value="InterPro"/>
</dbReference>
<proteinExistence type="inferred from homology"/>
<protein>
    <submittedName>
        <fullName evidence="5">ABC transporter ATP-binding protein</fullName>
    </submittedName>
</protein>
<evidence type="ECO:0000313" key="6">
    <source>
        <dbReference type="Proteomes" id="UP000609531"/>
    </source>
</evidence>
<sequence length="492" mass="52876">MTMRFGAFTALDDVSIAVRPGTFHALLGENGAGKSTLVKCIMGFYQATSGQLMVAGTEATVPDPRTAHSLGLGMVYQHFTLVPSLTAAENLVISREDPPAVIDWRKEREVLNAFMETMPFKVPLNEPVGRLAAGEKQKLEILKQLHLGRKFLILDEPTSVLTPGEADEVLGLVRRLTEKGEITVLMITHKFREVTAFADEVSVLRRGRYAGGGKVADLTHADMAAMMVGTESAATPSARTGEAGEVVLSLDHIRARDRSGRGAIAIEDLKVRAGEIVGIAGVSGNGQMELMEILTGQRPCEKGTVTVEGAPYHATRAEAREHGVRYLPEEPLRNACAPRMSVAENIGFRTFDLDGKGEPRFWLNTGRMKKAATDLVAAFKVKTSSIEAPIASLSGGNVQRAVLSRELTGEVDLLIVANPCFGLDFSAVAEIRARIVAARNKGAAVLLISEDLDEVMELSDRILVMSEGRIAFETPAATADVAEIGRHMAGHA</sequence>
<dbReference type="GO" id="GO:0005524">
    <property type="term" value="F:ATP binding"/>
    <property type="evidence" value="ECO:0007669"/>
    <property type="project" value="UniProtKB-KW"/>
</dbReference>
<dbReference type="InterPro" id="IPR017871">
    <property type="entry name" value="ABC_transporter-like_CS"/>
</dbReference>
<dbReference type="InterPro" id="IPR003439">
    <property type="entry name" value="ABC_transporter-like_ATP-bd"/>
</dbReference>
<evidence type="ECO:0000259" key="4">
    <source>
        <dbReference type="PROSITE" id="PS50893"/>
    </source>
</evidence>
<dbReference type="RefSeq" id="WP_198881525.1">
    <property type="nucleotide sequence ID" value="NZ_JAEKJA010000005.1"/>
</dbReference>
<keyword evidence="3 5" id="KW-0067">ATP-binding</keyword>
<dbReference type="SMART" id="SM00382">
    <property type="entry name" value="AAA"/>
    <property type="match status" value="1"/>
</dbReference>
<evidence type="ECO:0000313" key="5">
    <source>
        <dbReference type="EMBL" id="MBJ3775488.1"/>
    </source>
</evidence>
<dbReference type="Gene3D" id="3.40.50.300">
    <property type="entry name" value="P-loop containing nucleotide triphosphate hydrolases"/>
    <property type="match status" value="2"/>
</dbReference>
<dbReference type="Pfam" id="PF00005">
    <property type="entry name" value="ABC_tran"/>
    <property type="match status" value="2"/>
</dbReference>
<keyword evidence="2" id="KW-0547">Nucleotide-binding</keyword>
<keyword evidence="6" id="KW-1185">Reference proteome</keyword>
<comment type="caution">
    <text evidence="5">The sequence shown here is derived from an EMBL/GenBank/DDBJ whole genome shotgun (WGS) entry which is preliminary data.</text>
</comment>
<name>A0A934IFD1_9HYPH</name>
<dbReference type="PROSITE" id="PS50893">
    <property type="entry name" value="ABC_TRANSPORTER_2"/>
    <property type="match status" value="2"/>
</dbReference>
<dbReference type="PANTHER" id="PTHR43790:SF4">
    <property type="entry name" value="GUANOSINE IMPORT ATP-BINDING PROTEIN NUPO"/>
    <property type="match status" value="1"/>
</dbReference>